<evidence type="ECO:0000313" key="2">
    <source>
        <dbReference type="EMBL" id="PRX61734.1"/>
    </source>
</evidence>
<evidence type="ECO:0000256" key="1">
    <source>
        <dbReference type="SAM" id="Phobius"/>
    </source>
</evidence>
<gene>
    <name evidence="2" type="ORF">B0I32_114103</name>
</gene>
<dbReference type="AlphaFoldDB" id="A0A2T0MT42"/>
<comment type="caution">
    <text evidence="2">The sequence shown here is derived from an EMBL/GenBank/DDBJ whole genome shotgun (WGS) entry which is preliminary data.</text>
</comment>
<sequence length="32" mass="3556">MDTAGWIISAIGIMIAIGIAWRIGRGKDRTRR</sequence>
<dbReference type="Proteomes" id="UP000238312">
    <property type="component" value="Unassembled WGS sequence"/>
</dbReference>
<protein>
    <submittedName>
        <fullName evidence="2">Uncharacterized protein</fullName>
    </submittedName>
</protein>
<evidence type="ECO:0000313" key="3">
    <source>
        <dbReference type="Proteomes" id="UP000238312"/>
    </source>
</evidence>
<feature type="transmembrane region" description="Helical" evidence="1">
    <location>
        <begin position="6"/>
        <end position="24"/>
    </location>
</feature>
<keyword evidence="3" id="KW-1185">Reference proteome</keyword>
<proteinExistence type="predicted"/>
<keyword evidence="1" id="KW-0812">Transmembrane</keyword>
<accession>A0A2T0MT42</accession>
<dbReference type="EMBL" id="PVNG01000014">
    <property type="protein sequence ID" value="PRX61734.1"/>
    <property type="molecule type" value="Genomic_DNA"/>
</dbReference>
<keyword evidence="1" id="KW-0472">Membrane</keyword>
<name>A0A2T0MT42_9ACTN</name>
<keyword evidence="1" id="KW-1133">Transmembrane helix</keyword>
<reference evidence="2 3" key="1">
    <citation type="submission" date="2018-03" db="EMBL/GenBank/DDBJ databases">
        <title>Genomic Encyclopedia of Type Strains, Phase III (KMG-III): the genomes of soil and plant-associated and newly described type strains.</title>
        <authorList>
            <person name="Whitman W."/>
        </authorList>
    </citation>
    <scope>NUCLEOTIDE SEQUENCE [LARGE SCALE GENOMIC DNA]</scope>
    <source>
        <strain evidence="2 3">CGMCC 4.7104</strain>
    </source>
</reference>
<organism evidence="2 3">
    <name type="scientific">Nonomuraea fuscirosea</name>
    <dbReference type="NCBI Taxonomy" id="1291556"/>
    <lineage>
        <taxon>Bacteria</taxon>
        <taxon>Bacillati</taxon>
        <taxon>Actinomycetota</taxon>
        <taxon>Actinomycetes</taxon>
        <taxon>Streptosporangiales</taxon>
        <taxon>Streptosporangiaceae</taxon>
        <taxon>Nonomuraea</taxon>
    </lineage>
</organism>